<gene>
    <name evidence="2" type="ORF">EU555_29680</name>
</gene>
<feature type="compositionally biased region" description="Basic and acidic residues" evidence="1">
    <location>
        <begin position="21"/>
        <end position="38"/>
    </location>
</feature>
<keyword evidence="3" id="KW-1185">Reference proteome</keyword>
<dbReference type="EMBL" id="SRLB01000034">
    <property type="protein sequence ID" value="TGD95021.1"/>
    <property type="molecule type" value="Genomic_DNA"/>
</dbReference>
<comment type="caution">
    <text evidence="2">The sequence shown here is derived from an EMBL/GenBank/DDBJ whole genome shotgun (WGS) entry which is preliminary data.</text>
</comment>
<proteinExistence type="predicted"/>
<organism evidence="2 3">
    <name type="scientific">Methylobacterium nonmethylotrophicum</name>
    <dbReference type="NCBI Taxonomy" id="1141884"/>
    <lineage>
        <taxon>Bacteria</taxon>
        <taxon>Pseudomonadati</taxon>
        <taxon>Pseudomonadota</taxon>
        <taxon>Alphaproteobacteria</taxon>
        <taxon>Hyphomicrobiales</taxon>
        <taxon>Methylobacteriaceae</taxon>
        <taxon>Methylobacterium</taxon>
    </lineage>
</organism>
<evidence type="ECO:0000313" key="3">
    <source>
        <dbReference type="Proteomes" id="UP000297535"/>
    </source>
</evidence>
<evidence type="ECO:0000313" key="2">
    <source>
        <dbReference type="EMBL" id="TGD95021.1"/>
    </source>
</evidence>
<dbReference type="Proteomes" id="UP000297535">
    <property type="component" value="Unassembled WGS sequence"/>
</dbReference>
<dbReference type="AlphaFoldDB" id="A0A4Z0NHT0"/>
<protein>
    <submittedName>
        <fullName evidence="2">Uncharacterized protein</fullName>
    </submittedName>
</protein>
<evidence type="ECO:0000256" key="1">
    <source>
        <dbReference type="SAM" id="MobiDB-lite"/>
    </source>
</evidence>
<name>A0A4Z0NHT0_9HYPH</name>
<feature type="compositionally biased region" description="Basic residues" evidence="1">
    <location>
        <begin position="60"/>
        <end position="71"/>
    </location>
</feature>
<accession>A0A4Z0NHT0</accession>
<feature type="region of interest" description="Disordered" evidence="1">
    <location>
        <begin position="1"/>
        <end position="71"/>
    </location>
</feature>
<reference evidence="2 3" key="1">
    <citation type="submission" date="2019-04" db="EMBL/GenBank/DDBJ databases">
        <authorList>
            <person name="Feng G."/>
            <person name="Zhu H."/>
        </authorList>
    </citation>
    <scope>NUCLEOTIDE SEQUENCE [LARGE SCALE GENOMIC DNA]</scope>
    <source>
        <strain evidence="2 3">6HR-1</strain>
    </source>
</reference>
<sequence length="71" mass="7962">MTRPVPPPRRCGCPAPRRAGRPRERDRPGPRPRREVSALRRQGVLISASWPGRAAQAWRRPPRPRGRGAGP</sequence>